<feature type="compositionally biased region" description="Basic and acidic residues" evidence="1">
    <location>
        <begin position="80"/>
        <end position="102"/>
    </location>
</feature>
<reference evidence="2" key="1">
    <citation type="submission" date="2018-11" db="EMBL/GenBank/DDBJ databases">
        <authorList>
            <consortium name="Pathogen Informatics"/>
        </authorList>
    </citation>
    <scope>NUCLEOTIDE SEQUENCE</scope>
</reference>
<accession>A0A448WB12</accession>
<organism evidence="2 3">
    <name type="scientific">Protopolystoma xenopodis</name>
    <dbReference type="NCBI Taxonomy" id="117903"/>
    <lineage>
        <taxon>Eukaryota</taxon>
        <taxon>Metazoa</taxon>
        <taxon>Spiralia</taxon>
        <taxon>Lophotrochozoa</taxon>
        <taxon>Platyhelminthes</taxon>
        <taxon>Monogenea</taxon>
        <taxon>Polyopisthocotylea</taxon>
        <taxon>Polystomatidea</taxon>
        <taxon>Polystomatidae</taxon>
        <taxon>Protopolystoma</taxon>
    </lineage>
</organism>
<dbReference type="Proteomes" id="UP000784294">
    <property type="component" value="Unassembled WGS sequence"/>
</dbReference>
<keyword evidence="3" id="KW-1185">Reference proteome</keyword>
<protein>
    <submittedName>
        <fullName evidence="2">Uncharacterized protein</fullName>
    </submittedName>
</protein>
<evidence type="ECO:0000313" key="2">
    <source>
        <dbReference type="EMBL" id="VEL07357.1"/>
    </source>
</evidence>
<gene>
    <name evidence="2" type="ORF">PXEA_LOCUS797</name>
</gene>
<dbReference type="EMBL" id="CAAALY010001552">
    <property type="protein sequence ID" value="VEL07357.1"/>
    <property type="molecule type" value="Genomic_DNA"/>
</dbReference>
<sequence length="169" mass="18394">MRLDINIGCDDYDGGWTVSNNRDQVGGPTEPKGAVRDGQKADPTEGIISLSAVATSAAATIPPSSGTSGQTQRPPGPWARIDRSEWMPTNGRREARFRRDNLHTPTDLSLTRRGSLSSSRLCRGPTHKSMLTLALSQYPCLSVSLSFLSRRHTDAQSCLTNRAPKAEMR</sequence>
<proteinExistence type="predicted"/>
<feature type="compositionally biased region" description="Low complexity" evidence="1">
    <location>
        <begin position="108"/>
        <end position="122"/>
    </location>
</feature>
<feature type="compositionally biased region" description="Low complexity" evidence="1">
    <location>
        <begin position="58"/>
        <end position="68"/>
    </location>
</feature>
<evidence type="ECO:0000256" key="1">
    <source>
        <dbReference type="SAM" id="MobiDB-lite"/>
    </source>
</evidence>
<feature type="region of interest" description="Disordered" evidence="1">
    <location>
        <begin position="58"/>
        <end position="122"/>
    </location>
</feature>
<comment type="caution">
    <text evidence="2">The sequence shown here is derived from an EMBL/GenBank/DDBJ whole genome shotgun (WGS) entry which is preliminary data.</text>
</comment>
<dbReference type="AlphaFoldDB" id="A0A448WB12"/>
<evidence type="ECO:0000313" key="3">
    <source>
        <dbReference type="Proteomes" id="UP000784294"/>
    </source>
</evidence>
<name>A0A448WB12_9PLAT</name>
<feature type="region of interest" description="Disordered" evidence="1">
    <location>
        <begin position="17"/>
        <end position="41"/>
    </location>
</feature>